<reference evidence="1" key="2">
    <citation type="submission" date="2019-07" db="EMBL/GenBank/DDBJ databases">
        <authorList>
            <person name="Seetharam A."/>
            <person name="Woodhouse M."/>
            <person name="Cannon E."/>
        </authorList>
    </citation>
    <scope>NUCLEOTIDE SEQUENCE [LARGE SCALE GENOMIC DNA]</scope>
    <source>
        <strain evidence="1">cv. B73</strain>
    </source>
</reference>
<keyword evidence="2" id="KW-1185">Reference proteome</keyword>
<accession>A0A804PLT3</accession>
<sequence length="99" mass="11032">MLASLDDGNAVVSSLRSDPRCISSITSTRRVTRSTPPRRSRLLGCRRSLLTQLASHQMTSTLASEIGLVLIMYLVCGPKHRFWRSLFVLIDDVPFAKSI</sequence>
<dbReference type="Gramene" id="Zm00001eb247350_T001">
    <property type="protein sequence ID" value="Zm00001eb247350_P001"/>
    <property type="gene ID" value="Zm00001eb247350"/>
</dbReference>
<proteinExistence type="predicted"/>
<protein>
    <submittedName>
        <fullName evidence="1">Uncharacterized protein</fullName>
    </submittedName>
</protein>
<organism evidence="1 2">
    <name type="scientific">Zea mays</name>
    <name type="common">Maize</name>
    <dbReference type="NCBI Taxonomy" id="4577"/>
    <lineage>
        <taxon>Eukaryota</taxon>
        <taxon>Viridiplantae</taxon>
        <taxon>Streptophyta</taxon>
        <taxon>Embryophyta</taxon>
        <taxon>Tracheophyta</taxon>
        <taxon>Spermatophyta</taxon>
        <taxon>Magnoliopsida</taxon>
        <taxon>Liliopsida</taxon>
        <taxon>Poales</taxon>
        <taxon>Poaceae</taxon>
        <taxon>PACMAD clade</taxon>
        <taxon>Panicoideae</taxon>
        <taxon>Andropogonodae</taxon>
        <taxon>Andropogoneae</taxon>
        <taxon>Tripsacinae</taxon>
        <taxon>Zea</taxon>
    </lineage>
</organism>
<evidence type="ECO:0000313" key="1">
    <source>
        <dbReference type="EnsemblPlants" id="Zm00001eb247350_P001"/>
    </source>
</evidence>
<dbReference type="Proteomes" id="UP000007305">
    <property type="component" value="Chromosome 5"/>
</dbReference>
<evidence type="ECO:0000313" key="2">
    <source>
        <dbReference type="Proteomes" id="UP000007305"/>
    </source>
</evidence>
<name>A0A804PLT3_MAIZE</name>
<dbReference type="InParanoid" id="A0A804PLT3"/>
<reference evidence="2" key="1">
    <citation type="journal article" date="2009" name="Science">
        <title>The B73 maize genome: complexity, diversity, and dynamics.</title>
        <authorList>
            <person name="Schnable P.S."/>
            <person name="Ware D."/>
            <person name="Fulton R.S."/>
            <person name="Stein J.C."/>
            <person name="Wei F."/>
            <person name="Pasternak S."/>
            <person name="Liang C."/>
            <person name="Zhang J."/>
            <person name="Fulton L."/>
            <person name="Graves T.A."/>
            <person name="Minx P."/>
            <person name="Reily A.D."/>
            <person name="Courtney L."/>
            <person name="Kruchowski S.S."/>
            <person name="Tomlinson C."/>
            <person name="Strong C."/>
            <person name="Delehaunty K."/>
            <person name="Fronick C."/>
            <person name="Courtney B."/>
            <person name="Rock S.M."/>
            <person name="Belter E."/>
            <person name="Du F."/>
            <person name="Kim K."/>
            <person name="Abbott R.M."/>
            <person name="Cotton M."/>
            <person name="Levy A."/>
            <person name="Marchetto P."/>
            <person name="Ochoa K."/>
            <person name="Jackson S.M."/>
            <person name="Gillam B."/>
            <person name="Chen W."/>
            <person name="Yan L."/>
            <person name="Higginbotham J."/>
            <person name="Cardenas M."/>
            <person name="Waligorski J."/>
            <person name="Applebaum E."/>
            <person name="Phelps L."/>
            <person name="Falcone J."/>
            <person name="Kanchi K."/>
            <person name="Thane T."/>
            <person name="Scimone A."/>
            <person name="Thane N."/>
            <person name="Henke J."/>
            <person name="Wang T."/>
            <person name="Ruppert J."/>
            <person name="Shah N."/>
            <person name="Rotter K."/>
            <person name="Hodges J."/>
            <person name="Ingenthron E."/>
            <person name="Cordes M."/>
            <person name="Kohlberg S."/>
            <person name="Sgro J."/>
            <person name="Delgado B."/>
            <person name="Mead K."/>
            <person name="Chinwalla A."/>
            <person name="Leonard S."/>
            <person name="Crouse K."/>
            <person name="Collura K."/>
            <person name="Kudrna D."/>
            <person name="Currie J."/>
            <person name="He R."/>
            <person name="Angelova A."/>
            <person name="Rajasekar S."/>
            <person name="Mueller T."/>
            <person name="Lomeli R."/>
            <person name="Scara G."/>
            <person name="Ko A."/>
            <person name="Delaney K."/>
            <person name="Wissotski M."/>
            <person name="Lopez G."/>
            <person name="Campos D."/>
            <person name="Braidotti M."/>
            <person name="Ashley E."/>
            <person name="Golser W."/>
            <person name="Kim H."/>
            <person name="Lee S."/>
            <person name="Lin J."/>
            <person name="Dujmic Z."/>
            <person name="Kim W."/>
            <person name="Talag J."/>
            <person name="Zuccolo A."/>
            <person name="Fan C."/>
            <person name="Sebastian A."/>
            <person name="Kramer M."/>
            <person name="Spiegel L."/>
            <person name="Nascimento L."/>
            <person name="Zutavern T."/>
            <person name="Miller B."/>
            <person name="Ambroise C."/>
            <person name="Muller S."/>
            <person name="Spooner W."/>
            <person name="Narechania A."/>
            <person name="Ren L."/>
            <person name="Wei S."/>
            <person name="Kumari S."/>
            <person name="Faga B."/>
            <person name="Levy M.J."/>
            <person name="McMahan L."/>
            <person name="Van Buren P."/>
            <person name="Vaughn M.W."/>
            <person name="Ying K."/>
            <person name="Yeh C.-T."/>
            <person name="Emrich S.J."/>
            <person name="Jia Y."/>
            <person name="Kalyanaraman A."/>
            <person name="Hsia A.-P."/>
            <person name="Barbazuk W.B."/>
            <person name="Baucom R.S."/>
            <person name="Brutnell T.P."/>
            <person name="Carpita N.C."/>
            <person name="Chaparro C."/>
            <person name="Chia J.-M."/>
            <person name="Deragon J.-M."/>
            <person name="Estill J.C."/>
            <person name="Fu Y."/>
            <person name="Jeddeloh J.A."/>
            <person name="Han Y."/>
            <person name="Lee H."/>
            <person name="Li P."/>
            <person name="Lisch D.R."/>
            <person name="Liu S."/>
            <person name="Liu Z."/>
            <person name="Nagel D.H."/>
            <person name="McCann M.C."/>
            <person name="SanMiguel P."/>
            <person name="Myers A.M."/>
            <person name="Nettleton D."/>
            <person name="Nguyen J."/>
            <person name="Penning B.W."/>
            <person name="Ponnala L."/>
            <person name="Schneider K.L."/>
            <person name="Schwartz D.C."/>
            <person name="Sharma A."/>
            <person name="Soderlund C."/>
            <person name="Springer N.M."/>
            <person name="Sun Q."/>
            <person name="Wang H."/>
            <person name="Waterman M."/>
            <person name="Westerman R."/>
            <person name="Wolfgruber T.K."/>
            <person name="Yang L."/>
            <person name="Yu Y."/>
            <person name="Zhang L."/>
            <person name="Zhou S."/>
            <person name="Zhu Q."/>
            <person name="Bennetzen J.L."/>
            <person name="Dawe R.K."/>
            <person name="Jiang J."/>
            <person name="Jiang N."/>
            <person name="Presting G.G."/>
            <person name="Wessler S.R."/>
            <person name="Aluru S."/>
            <person name="Martienssen R.A."/>
            <person name="Clifton S.W."/>
            <person name="McCombie W.R."/>
            <person name="Wing R.A."/>
            <person name="Wilson R.K."/>
        </authorList>
    </citation>
    <scope>NUCLEOTIDE SEQUENCE [LARGE SCALE GENOMIC DNA]</scope>
    <source>
        <strain evidence="2">cv. B73</strain>
    </source>
</reference>
<reference evidence="1" key="3">
    <citation type="submission" date="2021-05" db="UniProtKB">
        <authorList>
            <consortium name="EnsemblPlants"/>
        </authorList>
    </citation>
    <scope>IDENTIFICATION</scope>
    <source>
        <strain evidence="1">cv. B73</strain>
    </source>
</reference>
<dbReference type="AlphaFoldDB" id="A0A804PLT3"/>
<dbReference type="EnsemblPlants" id="Zm00001eb247350_T001">
    <property type="protein sequence ID" value="Zm00001eb247350_P001"/>
    <property type="gene ID" value="Zm00001eb247350"/>
</dbReference>